<dbReference type="GO" id="GO:0000139">
    <property type="term" value="C:Golgi membrane"/>
    <property type="evidence" value="ECO:0007669"/>
    <property type="project" value="UniProtKB-SubCell"/>
</dbReference>
<dbReference type="Pfam" id="PF09335">
    <property type="entry name" value="VTT_dom"/>
    <property type="match status" value="1"/>
</dbReference>
<keyword evidence="8" id="KW-0333">Golgi apparatus</keyword>
<evidence type="ECO:0000256" key="1">
    <source>
        <dbReference type="ARBA" id="ARBA00002978"/>
    </source>
</evidence>
<dbReference type="EMBL" id="KN880439">
    <property type="protein sequence ID" value="KIY72940.1"/>
    <property type="molecule type" value="Genomic_DNA"/>
</dbReference>
<gene>
    <name evidence="12" type="ORF">CYLTODRAFT_366704</name>
</gene>
<feature type="transmembrane region" description="Helical" evidence="10">
    <location>
        <begin position="67"/>
        <end position="88"/>
    </location>
</feature>
<dbReference type="STRING" id="1314674.A0A0D7BRR9"/>
<keyword evidence="13" id="KW-1185">Reference proteome</keyword>
<comment type="similarity">
    <text evidence="3">Belongs to the TVP38/TMEM64 family.</text>
</comment>
<organism evidence="12 13">
    <name type="scientific">Cylindrobasidium torrendii FP15055 ss-10</name>
    <dbReference type="NCBI Taxonomy" id="1314674"/>
    <lineage>
        <taxon>Eukaryota</taxon>
        <taxon>Fungi</taxon>
        <taxon>Dikarya</taxon>
        <taxon>Basidiomycota</taxon>
        <taxon>Agaricomycotina</taxon>
        <taxon>Agaricomycetes</taxon>
        <taxon>Agaricomycetidae</taxon>
        <taxon>Agaricales</taxon>
        <taxon>Marasmiineae</taxon>
        <taxon>Physalacriaceae</taxon>
        <taxon>Cylindrobasidium</taxon>
    </lineage>
</organism>
<feature type="transmembrane region" description="Helical" evidence="10">
    <location>
        <begin position="264"/>
        <end position="283"/>
    </location>
</feature>
<evidence type="ECO:0000256" key="4">
    <source>
        <dbReference type="ARBA" id="ARBA00013533"/>
    </source>
</evidence>
<dbReference type="OrthoDB" id="166803at2759"/>
<evidence type="ECO:0000313" key="12">
    <source>
        <dbReference type="EMBL" id="KIY72940.1"/>
    </source>
</evidence>
<evidence type="ECO:0000256" key="7">
    <source>
        <dbReference type="ARBA" id="ARBA00022989"/>
    </source>
</evidence>
<dbReference type="PANTHER" id="PTHR47549:SF3">
    <property type="entry name" value="GOLGI APPARATUS MEMBRANE PROTEIN TVP38"/>
    <property type="match status" value="1"/>
</dbReference>
<comment type="subcellular location">
    <subcellularLocation>
        <location evidence="2">Golgi apparatus membrane</location>
        <topology evidence="2">Multi-pass membrane protein</topology>
    </subcellularLocation>
</comment>
<evidence type="ECO:0000256" key="3">
    <source>
        <dbReference type="ARBA" id="ARBA00008640"/>
    </source>
</evidence>
<dbReference type="GO" id="GO:0016192">
    <property type="term" value="P:vesicle-mediated transport"/>
    <property type="evidence" value="ECO:0007669"/>
    <property type="project" value="TreeGrafter"/>
</dbReference>
<dbReference type="InterPro" id="IPR051076">
    <property type="entry name" value="Golgi_membrane_TVP38/TMEM64"/>
</dbReference>
<comment type="function">
    <text evidence="1">Golgi membrane protein involved in vesicular trafficking and spindle migration.</text>
</comment>
<dbReference type="GO" id="GO:0000022">
    <property type="term" value="P:mitotic spindle elongation"/>
    <property type="evidence" value="ECO:0007669"/>
    <property type="project" value="TreeGrafter"/>
</dbReference>
<accession>A0A0D7BRR9</accession>
<evidence type="ECO:0000259" key="11">
    <source>
        <dbReference type="Pfam" id="PF09335"/>
    </source>
</evidence>
<evidence type="ECO:0000256" key="10">
    <source>
        <dbReference type="SAM" id="Phobius"/>
    </source>
</evidence>
<evidence type="ECO:0000256" key="2">
    <source>
        <dbReference type="ARBA" id="ARBA00004653"/>
    </source>
</evidence>
<proteinExistence type="inferred from homology"/>
<protein>
    <recommendedName>
        <fullName evidence="4">Golgi apparatus membrane protein TVP38</fullName>
    </recommendedName>
    <alternativeName>
        <fullName evidence="5">Golgi apparatus membrane protein tvp38</fullName>
    </alternativeName>
</protein>
<reference evidence="12 13" key="1">
    <citation type="journal article" date="2015" name="Fungal Genet. Biol.">
        <title>Evolution of novel wood decay mechanisms in Agaricales revealed by the genome sequences of Fistulina hepatica and Cylindrobasidium torrendii.</title>
        <authorList>
            <person name="Floudas D."/>
            <person name="Held B.W."/>
            <person name="Riley R."/>
            <person name="Nagy L.G."/>
            <person name="Koehler G."/>
            <person name="Ransdell A.S."/>
            <person name="Younus H."/>
            <person name="Chow J."/>
            <person name="Chiniquy J."/>
            <person name="Lipzen A."/>
            <person name="Tritt A."/>
            <person name="Sun H."/>
            <person name="Haridas S."/>
            <person name="LaButti K."/>
            <person name="Ohm R.A."/>
            <person name="Kues U."/>
            <person name="Blanchette R.A."/>
            <person name="Grigoriev I.V."/>
            <person name="Minto R.E."/>
            <person name="Hibbett D.S."/>
        </authorList>
    </citation>
    <scope>NUCLEOTIDE SEQUENCE [LARGE SCALE GENOMIC DNA]</scope>
    <source>
        <strain evidence="12 13">FP15055 ss-10</strain>
    </source>
</reference>
<feature type="domain" description="VTT" evidence="11">
    <location>
        <begin position="127"/>
        <end position="244"/>
    </location>
</feature>
<sequence>MASSYHHYGPSATSSYPYLPIDQEESALDEKSSRPSSHLDLELGCPTQSQHVPSRCLDCRKRRNFRAWLPVIAYAATSLGFLVAIGWYKEELFTGLDTLSMWLKEPSNHGEAVLFALIFITCIPPFPLYSTLIILAGYTFGNTTGFVVSYFAALSGALGVFLVSRMSFCLPHIHSFLAASPSCAKAIRAIERNPRLLFAVRVAPYPYNVMNVLLAGAKGMSITTYTSVTALSLFKTAIHTSIGASLHNFASHDDKDDNTLGKTWTIAGLVMCVGIFFYIAYVVRKRVDGEIDDSDATGSEEERMAFLGEMEEVR</sequence>
<evidence type="ECO:0000256" key="8">
    <source>
        <dbReference type="ARBA" id="ARBA00023034"/>
    </source>
</evidence>
<evidence type="ECO:0000313" key="13">
    <source>
        <dbReference type="Proteomes" id="UP000054007"/>
    </source>
</evidence>
<evidence type="ECO:0000256" key="9">
    <source>
        <dbReference type="ARBA" id="ARBA00023136"/>
    </source>
</evidence>
<keyword evidence="7 10" id="KW-1133">Transmembrane helix</keyword>
<keyword evidence="6 10" id="KW-0812">Transmembrane</keyword>
<dbReference type="AlphaFoldDB" id="A0A0D7BRR9"/>
<dbReference type="InterPro" id="IPR032816">
    <property type="entry name" value="VTT_dom"/>
</dbReference>
<dbReference type="Proteomes" id="UP000054007">
    <property type="component" value="Unassembled WGS sequence"/>
</dbReference>
<dbReference type="PANTHER" id="PTHR47549">
    <property type="entry name" value="GOLGI APPARATUS MEMBRANE PROTEIN TVP38-RELATED"/>
    <property type="match status" value="1"/>
</dbReference>
<feature type="transmembrane region" description="Helical" evidence="10">
    <location>
        <begin position="147"/>
        <end position="168"/>
    </location>
</feature>
<keyword evidence="9 10" id="KW-0472">Membrane</keyword>
<evidence type="ECO:0000256" key="6">
    <source>
        <dbReference type="ARBA" id="ARBA00022692"/>
    </source>
</evidence>
<name>A0A0D7BRR9_9AGAR</name>
<evidence type="ECO:0000256" key="5">
    <source>
        <dbReference type="ARBA" id="ARBA00020673"/>
    </source>
</evidence>
<feature type="transmembrane region" description="Helical" evidence="10">
    <location>
        <begin position="112"/>
        <end position="135"/>
    </location>
</feature>